<dbReference type="EMBL" id="CP000852">
    <property type="protein sequence ID" value="ABW01604.1"/>
    <property type="molecule type" value="Genomic_DNA"/>
</dbReference>
<protein>
    <submittedName>
        <fullName evidence="1">Uncharacterized protein</fullName>
    </submittedName>
</protein>
<name>A8MCU8_CALMQ</name>
<accession>A8MCU8</accession>
<gene>
    <name evidence="1" type="ordered locus">Cmaq_0769</name>
</gene>
<evidence type="ECO:0000313" key="1">
    <source>
        <dbReference type="EMBL" id="ABW01604.1"/>
    </source>
</evidence>
<evidence type="ECO:0000313" key="2">
    <source>
        <dbReference type="Proteomes" id="UP000001137"/>
    </source>
</evidence>
<organism evidence="1 2">
    <name type="scientific">Caldivirga maquilingensis (strain ATCC 700844 / DSM 13496 / JCM 10307 / IC-167)</name>
    <dbReference type="NCBI Taxonomy" id="397948"/>
    <lineage>
        <taxon>Archaea</taxon>
        <taxon>Thermoproteota</taxon>
        <taxon>Thermoprotei</taxon>
        <taxon>Thermoproteales</taxon>
        <taxon>Thermoproteaceae</taxon>
        <taxon>Caldivirga</taxon>
    </lineage>
</organism>
<dbReference type="AlphaFoldDB" id="A8MCU8"/>
<dbReference type="GeneID" id="5708455"/>
<proteinExistence type="predicted"/>
<reference evidence="1 2" key="1">
    <citation type="submission" date="2007-10" db="EMBL/GenBank/DDBJ databases">
        <title>Complete sequence of Caldivirga maquilingensis IC-167.</title>
        <authorList>
            <consortium name="US DOE Joint Genome Institute"/>
            <person name="Copeland A."/>
            <person name="Lucas S."/>
            <person name="Lapidus A."/>
            <person name="Barry K."/>
            <person name="Glavina del Rio T."/>
            <person name="Dalin E."/>
            <person name="Tice H."/>
            <person name="Pitluck S."/>
            <person name="Saunders E."/>
            <person name="Brettin T."/>
            <person name="Bruce D."/>
            <person name="Detter J.C."/>
            <person name="Han C."/>
            <person name="Schmutz J."/>
            <person name="Larimer F."/>
            <person name="Land M."/>
            <person name="Hauser L."/>
            <person name="Kyrpides N."/>
            <person name="Ivanova N."/>
            <person name="Biddle J.F."/>
            <person name="Zhang Z."/>
            <person name="Fitz-Gibbon S.T."/>
            <person name="Lowe T.M."/>
            <person name="Saltikov C."/>
            <person name="House C.H."/>
            <person name="Richardson P."/>
        </authorList>
    </citation>
    <scope>NUCLEOTIDE SEQUENCE [LARGE SCALE GENOMIC DNA]</scope>
    <source>
        <strain evidence="2">ATCC 700844 / DSM 13496 / JCM 10307 / IC-167</strain>
    </source>
</reference>
<dbReference type="OrthoDB" id="27326at2157"/>
<dbReference type="RefSeq" id="WP_012185823.1">
    <property type="nucleotide sequence ID" value="NC_009954.1"/>
</dbReference>
<dbReference type="Proteomes" id="UP000001137">
    <property type="component" value="Chromosome"/>
</dbReference>
<dbReference type="HOGENOM" id="CLU_149114_0_0_2"/>
<sequence>MAVRVRVRLRSSGSIEVSTSALVNTGFETERPQVLIPINLAKVLKLWPPIGNAYIVELGTAGGPIREYVIPNSIEITVITADRESRAVTCDAVVSHVEEEVIINDKLSEELGIIILAAGSGRWRFTDDSEGTVRYSETPQYW</sequence>
<dbReference type="eggNOG" id="arCOG04017">
    <property type="taxonomic scope" value="Archaea"/>
</dbReference>
<keyword evidence="2" id="KW-1185">Reference proteome</keyword>
<dbReference type="KEGG" id="cma:Cmaq_0769"/>